<dbReference type="InterPro" id="IPR029058">
    <property type="entry name" value="AB_hydrolase_fold"/>
</dbReference>
<dbReference type="Gene3D" id="3.40.50.1820">
    <property type="entry name" value="alpha/beta hydrolase"/>
    <property type="match status" value="1"/>
</dbReference>
<dbReference type="RefSeq" id="WP_066757322.1">
    <property type="nucleotide sequence ID" value="NZ_JBHUMB010000007.1"/>
</dbReference>
<dbReference type="EMBL" id="JBHUMB010000007">
    <property type="protein sequence ID" value="MFD2743526.1"/>
    <property type="molecule type" value="Genomic_DNA"/>
</dbReference>
<organism evidence="2 3">
    <name type="scientific">Sphingobacterium populi</name>
    <dbReference type="NCBI Taxonomy" id="1812824"/>
    <lineage>
        <taxon>Bacteria</taxon>
        <taxon>Pseudomonadati</taxon>
        <taxon>Bacteroidota</taxon>
        <taxon>Sphingobacteriia</taxon>
        <taxon>Sphingobacteriales</taxon>
        <taxon>Sphingobacteriaceae</taxon>
        <taxon>Sphingobacterium</taxon>
    </lineage>
</organism>
<sequence length="424" mass="47514">MQLIKTMTYLSLASSLLLFSCSQRAVQGLASSDVQSKLNGFANATSKGLSREEAKALQIASDSIVRAQLTNELQSPWQDRKFTAGDKIMPFATETYGDKPADGRSLYISLHGGGNAPAEVNDGQWKNQIRMTSDQPKMYNIPEGVVIVPRAPVNDWNMWFQQEMDDLLKKSIQAAVLFADVNPNKVYIMGYSAGGDGVYRLASRMADYWAAASMSAGHPGEITPLNLNNIGFALNMGGRDTPFNRAGLAAEWKIRLYELAKEHPGQYIHQVNIFDDLPHWMNMQDKIAIPFMANFVRNPYPNEIVWVQNAVHPHNRFYWIGISDEDTIKPGVADKEDQAIRIRKEGNHIQIIQNYADNLSIYLNDEVVNLDEEVTISYQGTTLFKGKVNRKQSIIEETAKDRQDSAYIFSAKLTVLNNATVEVQ</sequence>
<protein>
    <recommendedName>
        <fullName evidence="4">Alpha/beta hydrolase</fullName>
    </recommendedName>
</protein>
<dbReference type="PROSITE" id="PS51257">
    <property type="entry name" value="PROKAR_LIPOPROTEIN"/>
    <property type="match status" value="1"/>
</dbReference>
<evidence type="ECO:0000313" key="2">
    <source>
        <dbReference type="EMBL" id="MFD2743526.1"/>
    </source>
</evidence>
<keyword evidence="1" id="KW-0732">Signal</keyword>
<dbReference type="SUPFAM" id="SSF53474">
    <property type="entry name" value="alpha/beta-Hydrolases"/>
    <property type="match status" value="1"/>
</dbReference>
<evidence type="ECO:0008006" key="4">
    <source>
        <dbReference type="Google" id="ProtNLM"/>
    </source>
</evidence>
<feature type="chain" id="PRO_5047187938" description="Alpha/beta hydrolase" evidence="1">
    <location>
        <begin position="26"/>
        <end position="424"/>
    </location>
</feature>
<proteinExistence type="predicted"/>
<evidence type="ECO:0000313" key="3">
    <source>
        <dbReference type="Proteomes" id="UP001597418"/>
    </source>
</evidence>
<dbReference type="Proteomes" id="UP001597418">
    <property type="component" value="Unassembled WGS sequence"/>
</dbReference>
<accession>A0ABW5UF82</accession>
<reference evidence="3" key="1">
    <citation type="journal article" date="2019" name="Int. J. Syst. Evol. Microbiol.">
        <title>The Global Catalogue of Microorganisms (GCM) 10K type strain sequencing project: providing services to taxonomists for standard genome sequencing and annotation.</title>
        <authorList>
            <consortium name="The Broad Institute Genomics Platform"/>
            <consortium name="The Broad Institute Genome Sequencing Center for Infectious Disease"/>
            <person name="Wu L."/>
            <person name="Ma J."/>
        </authorList>
    </citation>
    <scope>NUCLEOTIDE SEQUENCE [LARGE SCALE GENOMIC DNA]</scope>
    <source>
        <strain evidence="3">KCTC 42247</strain>
    </source>
</reference>
<feature type="signal peptide" evidence="1">
    <location>
        <begin position="1"/>
        <end position="25"/>
    </location>
</feature>
<keyword evidence="3" id="KW-1185">Reference proteome</keyword>
<evidence type="ECO:0000256" key="1">
    <source>
        <dbReference type="SAM" id="SignalP"/>
    </source>
</evidence>
<name>A0ABW5UF82_9SPHI</name>
<gene>
    <name evidence="2" type="ORF">ACFSQ6_08960</name>
</gene>
<comment type="caution">
    <text evidence="2">The sequence shown here is derived from an EMBL/GenBank/DDBJ whole genome shotgun (WGS) entry which is preliminary data.</text>
</comment>